<keyword evidence="1" id="KW-0472">Membrane</keyword>
<feature type="transmembrane region" description="Helical" evidence="1">
    <location>
        <begin position="105"/>
        <end position="124"/>
    </location>
</feature>
<keyword evidence="3" id="KW-1185">Reference proteome</keyword>
<dbReference type="Proteomes" id="UP000294547">
    <property type="component" value="Unassembled WGS sequence"/>
</dbReference>
<evidence type="ECO:0008006" key="4">
    <source>
        <dbReference type="Google" id="ProtNLM"/>
    </source>
</evidence>
<comment type="caution">
    <text evidence="2">The sequence shown here is derived from an EMBL/GenBank/DDBJ whole genome shotgun (WGS) entry which is preliminary data.</text>
</comment>
<evidence type="ECO:0000313" key="3">
    <source>
        <dbReference type="Proteomes" id="UP000294547"/>
    </source>
</evidence>
<dbReference type="EMBL" id="SNXY01000010">
    <property type="protein sequence ID" value="TDP82559.1"/>
    <property type="molecule type" value="Genomic_DNA"/>
</dbReference>
<reference evidence="2 3" key="1">
    <citation type="submission" date="2019-03" db="EMBL/GenBank/DDBJ databases">
        <title>Genomic Encyclopedia of Type Strains, Phase IV (KMG-IV): sequencing the most valuable type-strain genomes for metagenomic binning, comparative biology and taxonomic classification.</title>
        <authorList>
            <person name="Goeker M."/>
        </authorList>
    </citation>
    <scope>NUCLEOTIDE SEQUENCE [LARGE SCALE GENOMIC DNA]</scope>
    <source>
        <strain evidence="2 3">DSM 102969</strain>
    </source>
</reference>
<keyword evidence="1" id="KW-1133">Transmembrane helix</keyword>
<feature type="transmembrane region" description="Helical" evidence="1">
    <location>
        <begin position="35"/>
        <end position="55"/>
    </location>
</feature>
<feature type="transmembrane region" description="Helical" evidence="1">
    <location>
        <begin position="76"/>
        <end position="99"/>
    </location>
</feature>
<feature type="transmembrane region" description="Helical" evidence="1">
    <location>
        <begin position="131"/>
        <end position="155"/>
    </location>
</feature>
<dbReference type="OrthoDB" id="9811204at2"/>
<accession>A0A4R6R9A7</accession>
<dbReference type="AlphaFoldDB" id="A0A4R6R9A7"/>
<evidence type="ECO:0000313" key="2">
    <source>
        <dbReference type="EMBL" id="TDP82559.1"/>
    </source>
</evidence>
<dbReference type="RefSeq" id="WP_126539118.1">
    <property type="nucleotide sequence ID" value="NZ_BSPM01000007.1"/>
</dbReference>
<proteinExistence type="predicted"/>
<name>A0A4R6R9A7_9HYPH</name>
<organism evidence="2 3">
    <name type="scientific">Oharaeibacter diazotrophicus</name>
    <dbReference type="NCBI Taxonomy" id="1920512"/>
    <lineage>
        <taxon>Bacteria</taxon>
        <taxon>Pseudomonadati</taxon>
        <taxon>Pseudomonadota</taxon>
        <taxon>Alphaproteobacteria</taxon>
        <taxon>Hyphomicrobiales</taxon>
        <taxon>Pleomorphomonadaceae</taxon>
        <taxon>Oharaeibacter</taxon>
    </lineage>
</organism>
<gene>
    <name evidence="2" type="ORF">EDD54_3828</name>
</gene>
<feature type="transmembrane region" description="Helical" evidence="1">
    <location>
        <begin position="161"/>
        <end position="183"/>
    </location>
</feature>
<protein>
    <recommendedName>
        <fullName evidence="4">Yip1-like protein</fullName>
    </recommendedName>
</protein>
<sequence>MPSPDEIARAAGAAWALFRGDPAGLRRLDLSVDGFWRSFSVFVLTLPALGVVIAAERLAILEHSAYTAETFPAGAFLVSRFLGQILAWAAYPAVLALLARPLGFARVYVPLVVALNWSTLIAMVPATLPSLLYVLGLISGDAAFLCGLFALGVVLRYEFVVIRLATGAPVAFAAGLVALDYLVSDAIFEIAERIAGI</sequence>
<evidence type="ECO:0000256" key="1">
    <source>
        <dbReference type="SAM" id="Phobius"/>
    </source>
</evidence>
<keyword evidence="1" id="KW-0812">Transmembrane</keyword>